<dbReference type="Pfam" id="PF07751">
    <property type="entry name" value="Abi_2"/>
    <property type="match status" value="1"/>
</dbReference>
<name>A0A229VUV6_9BIFI</name>
<keyword evidence="2" id="KW-1185">Reference proteome</keyword>
<reference evidence="1 2" key="1">
    <citation type="submission" date="2017-05" db="EMBL/GenBank/DDBJ databases">
        <title>Bifidobacterium vansinderenii sp. nov.</title>
        <authorList>
            <person name="Lugli G.A."/>
            <person name="Duranti S."/>
            <person name="Mangifesta M."/>
        </authorList>
    </citation>
    <scope>NUCLEOTIDE SEQUENCE [LARGE SCALE GENOMIC DNA]</scope>
    <source>
        <strain evidence="1 2">Tam10B</strain>
    </source>
</reference>
<gene>
    <name evidence="1" type="ORF">Tam10B_2418</name>
</gene>
<comment type="caution">
    <text evidence="1">The sequence shown here is derived from an EMBL/GenBank/DDBJ whole genome shotgun (WGS) entry which is preliminary data.</text>
</comment>
<accession>A0A229VUV6</accession>
<dbReference type="EMBL" id="NEWD01000041">
    <property type="protein sequence ID" value="OXM99396.1"/>
    <property type="molecule type" value="Genomic_DNA"/>
</dbReference>
<evidence type="ECO:0000313" key="2">
    <source>
        <dbReference type="Proteomes" id="UP000215433"/>
    </source>
</evidence>
<dbReference type="Proteomes" id="UP000215433">
    <property type="component" value="Unassembled WGS sequence"/>
</dbReference>
<sequence length="230" mass="26588">MSPESQSVTLADLERWFSVERMATYVRSAQATGCDVVDLYVWNGRISKALLEDIAHVEVLLRNFMSVRLANACGHDDWYRDDARFRFNSSRTRRFENSIDEIERQIRYSGKPVTPGRVIADMSLGSWCFLLSSRLEQTVWRALRDPANGGMPNYPSRRRAMFESHVKTMRDLRNRLSHQEHIVLGNLADEQRYLDGQCANLGWIARAIDPKAADWIRSQSRVTALRARRP</sequence>
<dbReference type="AlphaFoldDB" id="A0A229VUV6"/>
<protein>
    <submittedName>
        <fullName evidence="1">RNA-binding protein</fullName>
    </submittedName>
</protein>
<dbReference type="InterPro" id="IPR011664">
    <property type="entry name" value="Abi_system_AbiD/AbiF-like"/>
</dbReference>
<proteinExistence type="predicted"/>
<evidence type="ECO:0000313" key="1">
    <source>
        <dbReference type="EMBL" id="OXM99396.1"/>
    </source>
</evidence>
<organism evidence="1 2">
    <name type="scientific">Bifidobacterium vansinderenii</name>
    <dbReference type="NCBI Taxonomy" id="1984871"/>
    <lineage>
        <taxon>Bacteria</taxon>
        <taxon>Bacillati</taxon>
        <taxon>Actinomycetota</taxon>
        <taxon>Actinomycetes</taxon>
        <taxon>Bifidobacteriales</taxon>
        <taxon>Bifidobacteriaceae</taxon>
        <taxon>Bifidobacterium</taxon>
    </lineage>
</organism>